<evidence type="ECO:0000256" key="3">
    <source>
        <dbReference type="ARBA" id="ARBA00023163"/>
    </source>
</evidence>
<dbReference type="PANTHER" id="PTHR43537:SF24">
    <property type="entry name" value="GLUCONATE OPERON TRANSCRIPTIONAL REPRESSOR"/>
    <property type="match status" value="1"/>
</dbReference>
<sequence>MSKEVTARSARLPLARRSLSDSVHDAILAMLMDRQLQPGETLSIDGMARLLGVSPTPVREALARLEAPGLVRRTALKGYRVAPLLNSDEMQDLIEARLVLEPVLAHKACARKTPEFARELERSMKDQHKAGRGPSFESFQDFLRADEAFHATIARQSGNDFLRAAYEALGGQVQRFRLFAGQGVIDAEQAVAEHQAIHDALIADDPEQAKKAMTVHLENVLARAIAELAEIEK</sequence>
<dbReference type="RefSeq" id="WP_349638846.1">
    <property type="nucleotide sequence ID" value="NZ_CP090958.1"/>
</dbReference>
<dbReference type="EMBL" id="CP090958">
    <property type="protein sequence ID" value="WGW12048.1"/>
    <property type="molecule type" value="Genomic_DNA"/>
</dbReference>
<keyword evidence="1" id="KW-0805">Transcription regulation</keyword>
<dbReference type="InterPro" id="IPR036390">
    <property type="entry name" value="WH_DNA-bd_sf"/>
</dbReference>
<dbReference type="InterPro" id="IPR008920">
    <property type="entry name" value="TF_FadR/GntR_C"/>
</dbReference>
<dbReference type="SMART" id="SM00345">
    <property type="entry name" value="HTH_GNTR"/>
    <property type="match status" value="1"/>
</dbReference>
<name>A0ABY8QT14_9MICO</name>
<evidence type="ECO:0000313" key="6">
    <source>
        <dbReference type="Proteomes" id="UP001209083"/>
    </source>
</evidence>
<accession>A0ABY8QT14</accession>
<evidence type="ECO:0000256" key="2">
    <source>
        <dbReference type="ARBA" id="ARBA00023125"/>
    </source>
</evidence>
<dbReference type="Gene3D" id="1.10.10.10">
    <property type="entry name" value="Winged helix-like DNA-binding domain superfamily/Winged helix DNA-binding domain"/>
    <property type="match status" value="1"/>
</dbReference>
<dbReference type="SUPFAM" id="SSF46785">
    <property type="entry name" value="Winged helix' DNA-binding domain"/>
    <property type="match status" value="1"/>
</dbReference>
<organism evidence="5 6">
    <name type="scientific">Saxibacter everestensis</name>
    <dbReference type="NCBI Taxonomy" id="2909229"/>
    <lineage>
        <taxon>Bacteria</taxon>
        <taxon>Bacillati</taxon>
        <taxon>Actinomycetota</taxon>
        <taxon>Actinomycetes</taxon>
        <taxon>Micrococcales</taxon>
        <taxon>Brevibacteriaceae</taxon>
        <taxon>Saxibacter</taxon>
    </lineage>
</organism>
<gene>
    <name evidence="5" type="ORF">LWF01_18510</name>
</gene>
<protein>
    <submittedName>
        <fullName evidence="5">GntR family transcriptional regulator</fullName>
    </submittedName>
</protein>
<evidence type="ECO:0000313" key="5">
    <source>
        <dbReference type="EMBL" id="WGW12048.1"/>
    </source>
</evidence>
<keyword evidence="6" id="KW-1185">Reference proteome</keyword>
<dbReference type="Gene3D" id="1.20.120.530">
    <property type="entry name" value="GntR ligand-binding domain-like"/>
    <property type="match status" value="1"/>
</dbReference>
<dbReference type="PANTHER" id="PTHR43537">
    <property type="entry name" value="TRANSCRIPTIONAL REGULATOR, GNTR FAMILY"/>
    <property type="match status" value="1"/>
</dbReference>
<dbReference type="SUPFAM" id="SSF48008">
    <property type="entry name" value="GntR ligand-binding domain-like"/>
    <property type="match status" value="1"/>
</dbReference>
<dbReference type="SMART" id="SM00895">
    <property type="entry name" value="FCD"/>
    <property type="match status" value="1"/>
</dbReference>
<dbReference type="Pfam" id="PF07729">
    <property type="entry name" value="FCD"/>
    <property type="match status" value="1"/>
</dbReference>
<keyword evidence="3" id="KW-0804">Transcription</keyword>
<dbReference type="CDD" id="cd07377">
    <property type="entry name" value="WHTH_GntR"/>
    <property type="match status" value="1"/>
</dbReference>
<dbReference type="InterPro" id="IPR000524">
    <property type="entry name" value="Tscrpt_reg_HTH_GntR"/>
</dbReference>
<keyword evidence="2" id="KW-0238">DNA-binding</keyword>
<evidence type="ECO:0000256" key="1">
    <source>
        <dbReference type="ARBA" id="ARBA00023015"/>
    </source>
</evidence>
<proteinExistence type="predicted"/>
<dbReference type="Proteomes" id="UP001209083">
    <property type="component" value="Chromosome"/>
</dbReference>
<evidence type="ECO:0000259" key="4">
    <source>
        <dbReference type="PROSITE" id="PS50949"/>
    </source>
</evidence>
<dbReference type="PROSITE" id="PS50949">
    <property type="entry name" value="HTH_GNTR"/>
    <property type="match status" value="1"/>
</dbReference>
<dbReference type="InterPro" id="IPR011711">
    <property type="entry name" value="GntR_C"/>
</dbReference>
<dbReference type="InterPro" id="IPR036388">
    <property type="entry name" value="WH-like_DNA-bd_sf"/>
</dbReference>
<feature type="domain" description="HTH gntR-type" evidence="4">
    <location>
        <begin position="17"/>
        <end position="84"/>
    </location>
</feature>
<reference evidence="5 6" key="1">
    <citation type="submission" date="2023-05" db="EMBL/GenBank/DDBJ databases">
        <title>Lithophilousrod everest ZFBP1038 complete genpme.</title>
        <authorList>
            <person name="Tian M."/>
        </authorList>
    </citation>
    <scope>NUCLEOTIDE SEQUENCE [LARGE SCALE GENOMIC DNA]</scope>
    <source>
        <strain evidence="5 6">ZFBP1038</strain>
    </source>
</reference>
<dbReference type="Pfam" id="PF00392">
    <property type="entry name" value="GntR"/>
    <property type="match status" value="1"/>
</dbReference>